<keyword evidence="3" id="KW-1185">Reference proteome</keyword>
<proteinExistence type="predicted"/>
<gene>
    <name evidence="2" type="ORF">H4R18_004891</name>
</gene>
<evidence type="ECO:0000256" key="1">
    <source>
        <dbReference type="SAM" id="MobiDB-lite"/>
    </source>
</evidence>
<sequence length="153" mass="16032">MEEDPAAGEARGLSGKLKQMKFMQRSAERAQAAAAERVERRRIDESHWRATYADGVIGGSSEAAAAPVAYEASYLRMPAGDTAVRADGTLGDGASSSSEGGGGVAVGRRSFGAFNPRVEEESRAAEARQQAEQRDQAADAADRAMAAALGRRS</sequence>
<accession>A0A9W8LFM6</accession>
<protein>
    <submittedName>
        <fullName evidence="2">Uncharacterized protein</fullName>
    </submittedName>
</protein>
<dbReference type="PANTHER" id="PTHR13582:SF0">
    <property type="entry name" value="M-PHASE PHOSPHOPROTEIN 6"/>
    <property type="match status" value="1"/>
</dbReference>
<dbReference type="Pfam" id="PF10175">
    <property type="entry name" value="MPP6"/>
    <property type="match status" value="1"/>
</dbReference>
<reference evidence="2" key="1">
    <citation type="submission" date="2022-07" db="EMBL/GenBank/DDBJ databases">
        <title>Phylogenomic reconstructions and comparative analyses of Kickxellomycotina fungi.</title>
        <authorList>
            <person name="Reynolds N.K."/>
            <person name="Stajich J.E."/>
            <person name="Barry K."/>
            <person name="Grigoriev I.V."/>
            <person name="Crous P."/>
            <person name="Smith M.E."/>
        </authorList>
    </citation>
    <scope>NUCLEOTIDE SEQUENCE</scope>
    <source>
        <strain evidence="2">NBRC 105414</strain>
    </source>
</reference>
<feature type="region of interest" description="Disordered" evidence="1">
    <location>
        <begin position="1"/>
        <end position="25"/>
    </location>
</feature>
<dbReference type="GO" id="GO:0000460">
    <property type="term" value="P:maturation of 5.8S rRNA"/>
    <property type="evidence" value="ECO:0007669"/>
    <property type="project" value="TreeGrafter"/>
</dbReference>
<dbReference type="AlphaFoldDB" id="A0A9W8LFM6"/>
<dbReference type="Proteomes" id="UP001140217">
    <property type="component" value="Unassembled WGS sequence"/>
</dbReference>
<dbReference type="EMBL" id="JANBUL010000259">
    <property type="protein sequence ID" value="KAJ2777931.1"/>
    <property type="molecule type" value="Genomic_DNA"/>
</dbReference>
<feature type="compositionally biased region" description="Basic and acidic residues" evidence="1">
    <location>
        <begin position="117"/>
        <end position="142"/>
    </location>
</feature>
<evidence type="ECO:0000313" key="2">
    <source>
        <dbReference type="EMBL" id="KAJ2777931.1"/>
    </source>
</evidence>
<organism evidence="2 3">
    <name type="scientific">Coemansia javaensis</name>
    <dbReference type="NCBI Taxonomy" id="2761396"/>
    <lineage>
        <taxon>Eukaryota</taxon>
        <taxon>Fungi</taxon>
        <taxon>Fungi incertae sedis</taxon>
        <taxon>Zoopagomycota</taxon>
        <taxon>Kickxellomycotina</taxon>
        <taxon>Kickxellomycetes</taxon>
        <taxon>Kickxellales</taxon>
        <taxon>Kickxellaceae</taxon>
        <taxon>Coemansia</taxon>
    </lineage>
</organism>
<feature type="region of interest" description="Disordered" evidence="1">
    <location>
        <begin position="86"/>
        <end position="153"/>
    </location>
</feature>
<feature type="compositionally biased region" description="Low complexity" evidence="1">
    <location>
        <begin position="143"/>
        <end position="153"/>
    </location>
</feature>
<name>A0A9W8LFM6_9FUNG</name>
<comment type="caution">
    <text evidence="2">The sequence shown here is derived from an EMBL/GenBank/DDBJ whole genome shotgun (WGS) entry which is preliminary data.</text>
</comment>
<evidence type="ECO:0000313" key="3">
    <source>
        <dbReference type="Proteomes" id="UP001140217"/>
    </source>
</evidence>
<dbReference type="InterPro" id="IPR019324">
    <property type="entry name" value="MPP6"/>
</dbReference>
<dbReference type="PANTHER" id="PTHR13582">
    <property type="entry name" value="M-PHASE PHOSPHOPROTEIN 6"/>
    <property type="match status" value="1"/>
</dbReference>